<name>A0A401UY62_9CELL</name>
<keyword evidence="3" id="KW-1185">Reference proteome</keyword>
<dbReference type="EMBL" id="BHYL01000079">
    <property type="protein sequence ID" value="GCD19575.1"/>
    <property type="molecule type" value="Genomic_DNA"/>
</dbReference>
<protein>
    <submittedName>
        <fullName evidence="2">Uncharacterized protein</fullName>
    </submittedName>
</protein>
<sequence>MRVRPVRVRGLVLAVRGGVLSLAVRGDLVLADRGVVLVRHGDLPTAARPTGACGHGRSVRRRGTSPGRGDRHCGTRSDVGPGAPQQHERDEGPATRR</sequence>
<gene>
    <name evidence="2" type="ORF">CTKZ_11370</name>
</gene>
<comment type="caution">
    <text evidence="2">The sequence shown here is derived from an EMBL/GenBank/DDBJ whole genome shotgun (WGS) entry which is preliminary data.</text>
</comment>
<evidence type="ECO:0000313" key="3">
    <source>
        <dbReference type="Proteomes" id="UP000288246"/>
    </source>
</evidence>
<accession>A0A401UY62</accession>
<dbReference type="AlphaFoldDB" id="A0A401UY62"/>
<reference evidence="2 3" key="1">
    <citation type="submission" date="2018-11" db="EMBL/GenBank/DDBJ databases">
        <title>Draft genome sequence of Cellulomonas takizawaensis strain TKZ-21.</title>
        <authorList>
            <person name="Yamamura H."/>
            <person name="Hayashi T."/>
            <person name="Hamada M."/>
            <person name="Serisawa Y."/>
            <person name="Matsuyama K."/>
            <person name="Nakagawa Y."/>
            <person name="Otoguro M."/>
            <person name="Yanagida F."/>
            <person name="Hayakawa M."/>
        </authorList>
    </citation>
    <scope>NUCLEOTIDE SEQUENCE [LARGE SCALE GENOMIC DNA]</scope>
    <source>
        <strain evidence="2 3">TKZ-21</strain>
    </source>
</reference>
<feature type="region of interest" description="Disordered" evidence="1">
    <location>
        <begin position="44"/>
        <end position="97"/>
    </location>
</feature>
<organism evidence="2 3">
    <name type="scientific">Cellulomonas algicola</name>
    <dbReference type="NCBI Taxonomy" id="2071633"/>
    <lineage>
        <taxon>Bacteria</taxon>
        <taxon>Bacillati</taxon>
        <taxon>Actinomycetota</taxon>
        <taxon>Actinomycetes</taxon>
        <taxon>Micrococcales</taxon>
        <taxon>Cellulomonadaceae</taxon>
        <taxon>Cellulomonas</taxon>
    </lineage>
</organism>
<dbReference type="Proteomes" id="UP000288246">
    <property type="component" value="Unassembled WGS sequence"/>
</dbReference>
<proteinExistence type="predicted"/>
<evidence type="ECO:0000256" key="1">
    <source>
        <dbReference type="SAM" id="MobiDB-lite"/>
    </source>
</evidence>
<evidence type="ECO:0000313" key="2">
    <source>
        <dbReference type="EMBL" id="GCD19575.1"/>
    </source>
</evidence>
<feature type="compositionally biased region" description="Basic and acidic residues" evidence="1">
    <location>
        <begin position="86"/>
        <end position="97"/>
    </location>
</feature>